<protein>
    <submittedName>
        <fullName evidence="1">Uncharacterized protein</fullName>
    </submittedName>
</protein>
<evidence type="ECO:0000313" key="1">
    <source>
        <dbReference type="EMBL" id="KAI4366246.1"/>
    </source>
</evidence>
<gene>
    <name evidence="1" type="ORF">MLD38_022143</name>
</gene>
<reference evidence="2" key="1">
    <citation type="journal article" date="2023" name="Front. Plant Sci.">
        <title>Chromosomal-level genome assembly of Melastoma candidum provides insights into trichome evolution.</title>
        <authorList>
            <person name="Zhong Y."/>
            <person name="Wu W."/>
            <person name="Sun C."/>
            <person name="Zou P."/>
            <person name="Liu Y."/>
            <person name="Dai S."/>
            <person name="Zhou R."/>
        </authorList>
    </citation>
    <scope>NUCLEOTIDE SEQUENCE [LARGE SCALE GENOMIC DNA]</scope>
</reference>
<evidence type="ECO:0000313" key="2">
    <source>
        <dbReference type="Proteomes" id="UP001057402"/>
    </source>
</evidence>
<keyword evidence="2" id="KW-1185">Reference proteome</keyword>
<dbReference type="Proteomes" id="UP001057402">
    <property type="component" value="Chromosome 6"/>
</dbReference>
<name>A0ACB9QIT6_9MYRT</name>
<accession>A0ACB9QIT6</accession>
<dbReference type="EMBL" id="CM042885">
    <property type="protein sequence ID" value="KAI4366246.1"/>
    <property type="molecule type" value="Genomic_DNA"/>
</dbReference>
<organism evidence="1 2">
    <name type="scientific">Melastoma candidum</name>
    <dbReference type="NCBI Taxonomy" id="119954"/>
    <lineage>
        <taxon>Eukaryota</taxon>
        <taxon>Viridiplantae</taxon>
        <taxon>Streptophyta</taxon>
        <taxon>Embryophyta</taxon>
        <taxon>Tracheophyta</taxon>
        <taxon>Spermatophyta</taxon>
        <taxon>Magnoliopsida</taxon>
        <taxon>eudicotyledons</taxon>
        <taxon>Gunneridae</taxon>
        <taxon>Pentapetalae</taxon>
        <taxon>rosids</taxon>
        <taxon>malvids</taxon>
        <taxon>Myrtales</taxon>
        <taxon>Melastomataceae</taxon>
        <taxon>Melastomatoideae</taxon>
        <taxon>Melastomateae</taxon>
        <taxon>Melastoma</taxon>
    </lineage>
</organism>
<sequence length="1372" mass="150786">MTGEIGVHNFVVNGRIGEDCGTGAVTIKELKGLPDCSCGDCNGIVDVGSCEGVVSVVRAIENGKLGEKDGVCGVDGFCAEGKEAFEDGRVEGDDQIEAVVEKRENGVLENGDCGTSAHVTEIEVDLAGGKRGDGGVDGISGEVVETTHGVDNNREGRAIENGDYKAHGLVEVNQAEVIGESIWNVNGKIGEDCAVGAVTMKELKGLPDCGCGECNGIMGFSGKGCVVVAWDVKKSKRDMARGVAVKDSSDDGFGADLIGNCVAKEDEVNARESGVLQNGDCGTNDHVNEICVDLAEGKHRDEGVERIPEEVETDHGADKNRDMEAEDYKAFGLVEENKVNVEEGIWHVNGKIGEDCVIGAVTMKELKGLADCGCGDCCGIVGFGGKGSDDVVRDVKKSKKDMVLGVAVKESGDNAVGANRKEVFKDGKGEGDDQIGNCIAKEDEVNARENGVLQHEDSDTNGHVNKINADVNERKHGDEVFERISEVETDHIAVKNRDNGVMEDVAHKADGLVEENKVKVIEDIIWYVNGKIGEDCALGAVAMKELKGLPDCCCGDCGGIVGFGSKGSAAVVRYAKNGNLGRKEREKDVVYGVAVKESANNHFSADQKEVFENEKVEVIEDRVHNVNAAKNVDESDVAELNEPSYCNGDEDCSLSSGVAIEESPSGSLDAKLEDTLVEDQNRKADSGQEESVNASSVAAKEEPTHMEVEKEYFVKSEATDSDPVKMEMRQEKDSASIDNADDETAICFGSFGQRELSNHSSEDVTEKEEAQTTVPELEAEVVEETPQADEVVAEAQPTASPKGQAQASEVHKKLFTYMIKIPRFEDDHLKSKISDSQQQVDEKTKRRDAVKAEMHGKRAIHRESNEKFVAAVTEEKAARELLKAKRQDIDSAQSEITKLKNAMSVGEIDAEISGMEHSIQHETLPLKEERELINKIRKLKQLRGQMSSSIGGQDELTEALNNREQTEERPKILRKDADMLRENCLKAEAVTKATKKIYQDDSEKLHELQARFKEADQIRQEAYVQLQSLKKELYEKNKAFWKYRDDAKMASDLALKKDEDSLSQFCIEQVETFMEAWNKSDEYREEYLKSNARRTLRRLGTADGRTLGPNEEPPSLPPVVNERPAPEKSFPSLPSPKQEAVVQDLRVGSAADNVLKKDPDTKKQKPKARNAIKAPTHLETLSAILERDEIVEEKEPELTKEERELARKAEELRKKEEAEKLFEQCRLEEKAKAKEALERKKRNAERAEARAAQKAQKEAEQKEKEREKRAKKKEKKKLVGNMSSDCIPEGESHTPSETIVEAIPVEPEAKPKPATTRRPPNPSHFAKQTKIAPIPAPLRNRGKRKMHTWMWAVLVAVLAFVLFLVGNVWNLF</sequence>
<proteinExistence type="predicted"/>
<comment type="caution">
    <text evidence="1">The sequence shown here is derived from an EMBL/GenBank/DDBJ whole genome shotgun (WGS) entry which is preliminary data.</text>
</comment>